<evidence type="ECO:0000313" key="7">
    <source>
        <dbReference type="EMBL" id="EEF47089.1"/>
    </source>
</evidence>
<name>B9RMW6_RICCO</name>
<dbReference type="AlphaFoldDB" id="B9RMW6"/>
<evidence type="ECO:0000256" key="1">
    <source>
        <dbReference type="ARBA" id="ARBA00004123"/>
    </source>
</evidence>
<keyword evidence="4" id="KW-0804">Transcription</keyword>
<dbReference type="EMBL" id="EQ973790">
    <property type="protein sequence ID" value="EEF47089.1"/>
    <property type="molecule type" value="Genomic_DNA"/>
</dbReference>
<evidence type="ECO:0000256" key="2">
    <source>
        <dbReference type="ARBA" id="ARBA00023015"/>
    </source>
</evidence>
<protein>
    <recommendedName>
        <fullName evidence="6">NAC domain-containing protein</fullName>
    </recommendedName>
</protein>
<evidence type="ECO:0000256" key="3">
    <source>
        <dbReference type="ARBA" id="ARBA00023125"/>
    </source>
</evidence>
<dbReference type="InterPro" id="IPR003441">
    <property type="entry name" value="NAC-dom"/>
</dbReference>
<dbReference type="SUPFAM" id="SSF101941">
    <property type="entry name" value="NAC domain"/>
    <property type="match status" value="1"/>
</dbReference>
<dbReference type="GO" id="GO:0005634">
    <property type="term" value="C:nucleus"/>
    <property type="evidence" value="ECO:0007669"/>
    <property type="project" value="UniProtKB-SubCell"/>
</dbReference>
<dbReference type="InterPro" id="IPR036093">
    <property type="entry name" value="NAC_dom_sf"/>
</dbReference>
<evidence type="ECO:0000256" key="5">
    <source>
        <dbReference type="ARBA" id="ARBA00023242"/>
    </source>
</evidence>
<keyword evidence="8" id="KW-1185">Reference proteome</keyword>
<dbReference type="PROSITE" id="PS51005">
    <property type="entry name" value="NAC"/>
    <property type="match status" value="1"/>
</dbReference>
<reference evidence="8" key="1">
    <citation type="journal article" date="2010" name="Nat. Biotechnol.">
        <title>Draft genome sequence of the oilseed species Ricinus communis.</title>
        <authorList>
            <person name="Chan A.P."/>
            <person name="Crabtree J."/>
            <person name="Zhao Q."/>
            <person name="Lorenzi H."/>
            <person name="Orvis J."/>
            <person name="Puiu D."/>
            <person name="Melake-Berhan A."/>
            <person name="Jones K.M."/>
            <person name="Redman J."/>
            <person name="Chen G."/>
            <person name="Cahoon E.B."/>
            <person name="Gedil M."/>
            <person name="Stanke M."/>
            <person name="Haas B.J."/>
            <person name="Wortman J.R."/>
            <person name="Fraser-Liggett C.M."/>
            <person name="Ravel J."/>
            <person name="Rabinowicz P.D."/>
        </authorList>
    </citation>
    <scope>NUCLEOTIDE SEQUENCE [LARGE SCALE GENOMIC DNA]</scope>
    <source>
        <strain evidence="8">cv. Hale</strain>
    </source>
</reference>
<dbReference type="PANTHER" id="PTHR31989">
    <property type="entry name" value="NAC DOMAIN-CONTAINING PROTEIN 82-RELATED"/>
    <property type="match status" value="1"/>
</dbReference>
<keyword evidence="5" id="KW-0539">Nucleus</keyword>
<dbReference type="GO" id="GO:0003677">
    <property type="term" value="F:DNA binding"/>
    <property type="evidence" value="ECO:0007669"/>
    <property type="project" value="UniProtKB-KW"/>
</dbReference>
<evidence type="ECO:0000256" key="4">
    <source>
        <dbReference type="ARBA" id="ARBA00023163"/>
    </source>
</evidence>
<comment type="subcellular location">
    <subcellularLocation>
        <location evidence="1">Nucleus</location>
    </subcellularLocation>
</comment>
<sequence>MDTGIGYRFHPSDVELVDHYLRQKMFGNDDEVWQIAEINVLGFEPWELPGKSIYISFCLVNSVHSIMLSNPNDQVWYFFCTPNYKYSNSKRVDRTTTAGYWKVTGKDRKIKDIAIKKTLVFYQGRPKGVRTNWIMHEYIPTFDFPTERDFVICKIKRNADSEDPPNFEEGEPSTAIAAYTENHNYYSTFEGEELTRSLESGSGNYATEVRISSMTLTRNKIYKYAIKNKAHQVSTLFIQEDTQVQAYVQSFHGYDEKDYNLDSAFQWPNNYYY</sequence>
<dbReference type="Proteomes" id="UP000008311">
    <property type="component" value="Unassembled WGS sequence"/>
</dbReference>
<keyword evidence="2" id="KW-0805">Transcription regulation</keyword>
<dbReference type="InParanoid" id="B9RMW6"/>
<dbReference type="eggNOG" id="ENOG502QS98">
    <property type="taxonomic scope" value="Eukaryota"/>
</dbReference>
<keyword evidence="3" id="KW-0238">DNA-binding</keyword>
<accession>B9RMW6</accession>
<proteinExistence type="predicted"/>
<evidence type="ECO:0000313" key="8">
    <source>
        <dbReference type="Proteomes" id="UP000008311"/>
    </source>
</evidence>
<evidence type="ECO:0000259" key="6">
    <source>
        <dbReference type="PROSITE" id="PS51005"/>
    </source>
</evidence>
<dbReference type="GO" id="GO:0006355">
    <property type="term" value="P:regulation of DNA-templated transcription"/>
    <property type="evidence" value="ECO:0007669"/>
    <property type="project" value="InterPro"/>
</dbReference>
<gene>
    <name evidence="7" type="ORF">RCOM_1340970</name>
</gene>
<organism evidence="7 8">
    <name type="scientific">Ricinus communis</name>
    <name type="common">Castor bean</name>
    <dbReference type="NCBI Taxonomy" id="3988"/>
    <lineage>
        <taxon>Eukaryota</taxon>
        <taxon>Viridiplantae</taxon>
        <taxon>Streptophyta</taxon>
        <taxon>Embryophyta</taxon>
        <taxon>Tracheophyta</taxon>
        <taxon>Spermatophyta</taxon>
        <taxon>Magnoliopsida</taxon>
        <taxon>eudicotyledons</taxon>
        <taxon>Gunneridae</taxon>
        <taxon>Pentapetalae</taxon>
        <taxon>rosids</taxon>
        <taxon>fabids</taxon>
        <taxon>Malpighiales</taxon>
        <taxon>Euphorbiaceae</taxon>
        <taxon>Acalyphoideae</taxon>
        <taxon>Acalypheae</taxon>
        <taxon>Ricinus</taxon>
    </lineage>
</organism>
<dbReference type="Gene3D" id="2.170.150.80">
    <property type="entry name" value="NAC domain"/>
    <property type="match status" value="1"/>
</dbReference>
<feature type="domain" description="NAC" evidence="6">
    <location>
        <begin position="3"/>
        <end position="158"/>
    </location>
</feature>
<dbReference type="STRING" id="3988.B9RMW6"/>
<dbReference type="Pfam" id="PF02365">
    <property type="entry name" value="NAM"/>
    <property type="match status" value="1"/>
</dbReference>